<dbReference type="OrthoDB" id="10391928at2759"/>
<dbReference type="EMBL" id="CAJNDS010000476">
    <property type="protein sequence ID" value="CAE7209919.1"/>
    <property type="molecule type" value="Genomic_DNA"/>
</dbReference>
<organism evidence="1 2">
    <name type="scientific">Symbiodinium natans</name>
    <dbReference type="NCBI Taxonomy" id="878477"/>
    <lineage>
        <taxon>Eukaryota</taxon>
        <taxon>Sar</taxon>
        <taxon>Alveolata</taxon>
        <taxon>Dinophyceae</taxon>
        <taxon>Suessiales</taxon>
        <taxon>Symbiodiniaceae</taxon>
        <taxon>Symbiodinium</taxon>
    </lineage>
</organism>
<evidence type="ECO:0000313" key="2">
    <source>
        <dbReference type="Proteomes" id="UP000604046"/>
    </source>
</evidence>
<name>A0A812JNC4_9DINO</name>
<accession>A0A812JNC4</accession>
<protein>
    <submittedName>
        <fullName evidence="1">Uncharacterized protein</fullName>
    </submittedName>
</protein>
<dbReference type="Proteomes" id="UP000604046">
    <property type="component" value="Unassembled WGS sequence"/>
</dbReference>
<gene>
    <name evidence="1" type="ORF">SNAT2548_LOCUS6958</name>
</gene>
<sequence>MAEQAVQQNELFLGAFLGSCRPVWPSAIQMLAGSSSSSLVALVQVGLGQGPLLISAHSRPCVKTEGSPEVLSAADQTNVAFRDRASQLLREVLGPGAFRGHDFSQPLAAVEALTCYGALQPEVWGSFRSQIYAPALPRLLRLKQVGGEGGGGGDGVCISDRDLERRFGLGPFTSAAMFRLGLSCSGESTASWPAAARRFCRSHCQEDWHVFEDAEPSAQAVLAWNSVAASEDAACSRGVVSKSGAGLDVADAIKLMLKPVFADHDRSGHAERAALLNVLSSLMLRVRSACLNGRAAPQMHANETAARVASW</sequence>
<proteinExistence type="predicted"/>
<reference evidence="1" key="1">
    <citation type="submission" date="2021-02" db="EMBL/GenBank/DDBJ databases">
        <authorList>
            <person name="Dougan E. K."/>
            <person name="Rhodes N."/>
            <person name="Thang M."/>
            <person name="Chan C."/>
        </authorList>
    </citation>
    <scope>NUCLEOTIDE SEQUENCE</scope>
</reference>
<dbReference type="AlphaFoldDB" id="A0A812JNC4"/>
<comment type="caution">
    <text evidence="1">The sequence shown here is derived from an EMBL/GenBank/DDBJ whole genome shotgun (WGS) entry which is preliminary data.</text>
</comment>
<evidence type="ECO:0000313" key="1">
    <source>
        <dbReference type="EMBL" id="CAE7209919.1"/>
    </source>
</evidence>
<keyword evidence="2" id="KW-1185">Reference proteome</keyword>